<feature type="chain" id="PRO_5039236399" evidence="2">
    <location>
        <begin position="25"/>
        <end position="140"/>
    </location>
</feature>
<evidence type="ECO:0000256" key="2">
    <source>
        <dbReference type="SAM" id="SignalP"/>
    </source>
</evidence>
<name>A0A9D1WP06_9GAMM</name>
<dbReference type="EMBL" id="DXFC01000309">
    <property type="protein sequence ID" value="HIX62626.1"/>
    <property type="molecule type" value="Genomic_DNA"/>
</dbReference>
<comment type="caution">
    <text evidence="3">The sequence shown here is derived from an EMBL/GenBank/DDBJ whole genome shotgun (WGS) entry which is preliminary data.</text>
</comment>
<organism evidence="3 4">
    <name type="scientific">Candidatus Halomonas stercoripullorum</name>
    <dbReference type="NCBI Taxonomy" id="2838617"/>
    <lineage>
        <taxon>Bacteria</taxon>
        <taxon>Pseudomonadati</taxon>
        <taxon>Pseudomonadota</taxon>
        <taxon>Gammaproteobacteria</taxon>
        <taxon>Oceanospirillales</taxon>
        <taxon>Halomonadaceae</taxon>
        <taxon>Halomonas</taxon>
    </lineage>
</organism>
<dbReference type="Proteomes" id="UP000824248">
    <property type="component" value="Unassembled WGS sequence"/>
</dbReference>
<feature type="compositionally biased region" description="Polar residues" evidence="1">
    <location>
        <begin position="123"/>
        <end position="134"/>
    </location>
</feature>
<accession>A0A9D1WP06</accession>
<dbReference type="PROSITE" id="PS51257">
    <property type="entry name" value="PROKAR_LIPOPROTEIN"/>
    <property type="match status" value="1"/>
</dbReference>
<evidence type="ECO:0000313" key="3">
    <source>
        <dbReference type="EMBL" id="HIX62626.1"/>
    </source>
</evidence>
<feature type="compositionally biased region" description="Acidic residues" evidence="1">
    <location>
        <begin position="102"/>
        <end position="119"/>
    </location>
</feature>
<evidence type="ECO:0000313" key="4">
    <source>
        <dbReference type="Proteomes" id="UP000824248"/>
    </source>
</evidence>
<gene>
    <name evidence="3" type="ORF">H9854_10380</name>
</gene>
<evidence type="ECO:0000256" key="1">
    <source>
        <dbReference type="SAM" id="MobiDB-lite"/>
    </source>
</evidence>
<feature type="region of interest" description="Disordered" evidence="1">
    <location>
        <begin position="30"/>
        <end position="140"/>
    </location>
</feature>
<keyword evidence="2" id="KW-0732">Signal</keyword>
<feature type="compositionally biased region" description="Polar residues" evidence="1">
    <location>
        <begin position="50"/>
        <end position="61"/>
    </location>
</feature>
<dbReference type="AlphaFoldDB" id="A0A9D1WP06"/>
<protein>
    <submittedName>
        <fullName evidence="3">Uncharacterized protein</fullName>
    </submittedName>
</protein>
<sequence>MSNGKRTNRSARSMTAIASAVAVALGTLSLAGCGNDDDDLPPVDEAPPTMEQQGSPMQDATTDPGIDQTDTASGDGSADPVIDGPDAEELTDGSEVTPDQDPLPEAEQEPMLDEEELEGEQPTMNEGNDASSPTENDEQS</sequence>
<feature type="signal peptide" evidence="2">
    <location>
        <begin position="1"/>
        <end position="24"/>
    </location>
</feature>
<reference evidence="3" key="2">
    <citation type="submission" date="2021-04" db="EMBL/GenBank/DDBJ databases">
        <authorList>
            <person name="Gilroy R."/>
        </authorList>
    </citation>
    <scope>NUCLEOTIDE SEQUENCE</scope>
    <source>
        <strain evidence="3">1193</strain>
    </source>
</reference>
<proteinExistence type="predicted"/>
<reference evidence="3" key="1">
    <citation type="journal article" date="2021" name="PeerJ">
        <title>Extensive microbial diversity within the chicken gut microbiome revealed by metagenomics and culture.</title>
        <authorList>
            <person name="Gilroy R."/>
            <person name="Ravi A."/>
            <person name="Getino M."/>
            <person name="Pursley I."/>
            <person name="Horton D.L."/>
            <person name="Alikhan N.F."/>
            <person name="Baker D."/>
            <person name="Gharbi K."/>
            <person name="Hall N."/>
            <person name="Watson M."/>
            <person name="Adriaenssens E.M."/>
            <person name="Foster-Nyarko E."/>
            <person name="Jarju S."/>
            <person name="Secka A."/>
            <person name="Antonio M."/>
            <person name="Oren A."/>
            <person name="Chaudhuri R.R."/>
            <person name="La Ragione R."/>
            <person name="Hildebrand F."/>
            <person name="Pallen M.J."/>
        </authorList>
    </citation>
    <scope>NUCLEOTIDE SEQUENCE</scope>
    <source>
        <strain evidence="3">1193</strain>
    </source>
</reference>